<comment type="caution">
    <text evidence="5">The sequence shown here is derived from an EMBL/GenBank/DDBJ whole genome shotgun (WGS) entry which is preliminary data.</text>
</comment>
<proteinExistence type="predicted"/>
<feature type="compositionally biased region" description="Acidic residues" evidence="3">
    <location>
        <begin position="99"/>
        <end position="109"/>
    </location>
</feature>
<keyword evidence="6" id="KW-1185">Reference proteome</keyword>
<dbReference type="AlphaFoldDB" id="A0A2C6L468"/>
<organism evidence="5 6">
    <name type="scientific">Cystoisospora suis</name>
    <dbReference type="NCBI Taxonomy" id="483139"/>
    <lineage>
        <taxon>Eukaryota</taxon>
        <taxon>Sar</taxon>
        <taxon>Alveolata</taxon>
        <taxon>Apicomplexa</taxon>
        <taxon>Conoidasida</taxon>
        <taxon>Coccidia</taxon>
        <taxon>Eucoccidiorida</taxon>
        <taxon>Eimeriorina</taxon>
        <taxon>Sarcocystidae</taxon>
        <taxon>Cystoisospora</taxon>
    </lineage>
</organism>
<feature type="compositionally biased region" description="Basic and acidic residues" evidence="3">
    <location>
        <begin position="60"/>
        <end position="97"/>
    </location>
</feature>
<feature type="compositionally biased region" description="Basic residues" evidence="3">
    <location>
        <begin position="48"/>
        <end position="59"/>
    </location>
</feature>
<dbReference type="Pfam" id="PF00069">
    <property type="entry name" value="Pkinase"/>
    <property type="match status" value="2"/>
</dbReference>
<sequence>MAEQTFLPRSGDVAFPEAAVANLVAHCSHATRHGPWWVRGAVHWLARGRRTRGQRRKRRNCGERPGCRRMGQEGERHGEDDTGRRRDAVSEDGRGLSDEGSDGSDEGGEDGGGRVLHCLNEFAIFPRTCGWGSFGKVKAALDMSHQLRPLAFKTYLVEALRRSRTAIFGPDGPEFLTEWEKVRRELLLQACLKHRNICPLYGVLHDVSRGELHLVMQFLPYALMIWDEEAQAFTVSRSGAKGRGNRVGSIERSSPLLSTTGAPSIQVNLYTEQAAKRIIKQILDAVDYLHSLRVVHKDIKPQNILAVRPPPSDWLVAFSLPCNTSHSAEGDAAPKSSAWSDLDAARSEEARSEDRALAGELDEEEESDDDFCFQDRRRADLPYTAVFDLAVKAARCGLSPYAAWASLQQTSHRAAPSSRISALPSVRSCLDCPRPRGASSPSEKSEVAGNHQMPYFRFPTPSSGEALWGSAESTSGEQNTSDDLASFPLSEVQRQPSPVPCYKRAKSRSSSSEPLAFLANRISQRIHLEKRRALLIRVVRCGEETVFSDAVDDPASGSPMEDALQWEDMFEADYKEALAFGEESDSTVAVSSSGESQAGYVSISEAAGPQDAGLPSRSQPAGSSLPASPPVCTRATSGEADAPFDGPAESDSCPAALRRNSSPERMLTQSTIDANRTADCTSCEGMVVRPGSSFESHRKRSSCGQEEKYPAYSEVDLTKEMDQCVWKLTDFNSATVTADGDRMTIWDSEGTRLFTPPECLGVSDANGWPGKSRDLWSVGVCLYCLLFGRPPFTGNTGLSLSINVITQALVFPDYRQLSADAADLLRGLLCKDPEKRLTSQQVRQHRWMAETV</sequence>
<accession>A0A2C6L468</accession>
<feature type="region of interest" description="Disordered" evidence="3">
    <location>
        <begin position="607"/>
        <end position="673"/>
    </location>
</feature>
<feature type="region of interest" description="Disordered" evidence="3">
    <location>
        <begin position="433"/>
        <end position="455"/>
    </location>
</feature>
<evidence type="ECO:0000313" key="5">
    <source>
        <dbReference type="EMBL" id="PHJ22535.1"/>
    </source>
</evidence>
<reference evidence="5 6" key="1">
    <citation type="journal article" date="2017" name="Int. J. Parasitol.">
        <title>The genome of the protozoan parasite Cystoisospora suis and a reverse vaccinology approach to identify vaccine candidates.</title>
        <authorList>
            <person name="Palmieri N."/>
            <person name="Shrestha A."/>
            <person name="Ruttkowski B."/>
            <person name="Beck T."/>
            <person name="Vogl C."/>
            <person name="Tomley F."/>
            <person name="Blake D.P."/>
            <person name="Joachim A."/>
        </authorList>
    </citation>
    <scope>NUCLEOTIDE SEQUENCE [LARGE SCALE GENOMIC DNA]</scope>
    <source>
        <strain evidence="5 6">Wien I</strain>
    </source>
</reference>
<keyword evidence="1" id="KW-0547">Nucleotide-binding</keyword>
<feature type="compositionally biased region" description="Acidic residues" evidence="3">
    <location>
        <begin position="360"/>
        <end position="369"/>
    </location>
</feature>
<dbReference type="SMART" id="SM00220">
    <property type="entry name" value="S_TKc"/>
    <property type="match status" value="1"/>
</dbReference>
<dbReference type="OrthoDB" id="343108at2759"/>
<protein>
    <submittedName>
        <fullName evidence="5">Atypical mek-related kinase (Incomplete catalytic triad)</fullName>
    </submittedName>
</protein>
<keyword evidence="5" id="KW-0418">Kinase</keyword>
<feature type="region of interest" description="Disordered" evidence="3">
    <location>
        <begin position="488"/>
        <end position="507"/>
    </location>
</feature>
<evidence type="ECO:0000256" key="3">
    <source>
        <dbReference type="SAM" id="MobiDB-lite"/>
    </source>
</evidence>
<dbReference type="Proteomes" id="UP000221165">
    <property type="component" value="Unassembled WGS sequence"/>
</dbReference>
<dbReference type="EMBL" id="MIGC01001637">
    <property type="protein sequence ID" value="PHJ22535.1"/>
    <property type="molecule type" value="Genomic_DNA"/>
</dbReference>
<gene>
    <name evidence="5" type="ORF">CSUI_003619</name>
</gene>
<evidence type="ECO:0000256" key="2">
    <source>
        <dbReference type="ARBA" id="ARBA00022840"/>
    </source>
</evidence>
<dbReference type="RefSeq" id="XP_067924212.1">
    <property type="nucleotide sequence ID" value="XM_068063815.1"/>
</dbReference>
<dbReference type="PANTHER" id="PTHR24346">
    <property type="entry name" value="MAP/MICROTUBULE AFFINITY-REGULATING KINASE"/>
    <property type="match status" value="1"/>
</dbReference>
<keyword evidence="5" id="KW-0808">Transferase</keyword>
<feature type="region of interest" description="Disordered" evidence="3">
    <location>
        <begin position="48"/>
        <end position="110"/>
    </location>
</feature>
<evidence type="ECO:0000256" key="1">
    <source>
        <dbReference type="ARBA" id="ARBA00022741"/>
    </source>
</evidence>
<dbReference type="GO" id="GO:0005737">
    <property type="term" value="C:cytoplasm"/>
    <property type="evidence" value="ECO:0007669"/>
    <property type="project" value="TreeGrafter"/>
</dbReference>
<dbReference type="PANTHER" id="PTHR24346:SF30">
    <property type="entry name" value="MATERNAL EMBRYONIC LEUCINE ZIPPER KINASE"/>
    <property type="match status" value="1"/>
</dbReference>
<dbReference type="InterPro" id="IPR011009">
    <property type="entry name" value="Kinase-like_dom_sf"/>
</dbReference>
<dbReference type="PROSITE" id="PS50011">
    <property type="entry name" value="PROTEIN_KINASE_DOM"/>
    <property type="match status" value="1"/>
</dbReference>
<dbReference type="GO" id="GO:0035556">
    <property type="term" value="P:intracellular signal transduction"/>
    <property type="evidence" value="ECO:0007669"/>
    <property type="project" value="TreeGrafter"/>
</dbReference>
<dbReference type="GO" id="GO:0005524">
    <property type="term" value="F:ATP binding"/>
    <property type="evidence" value="ECO:0007669"/>
    <property type="project" value="UniProtKB-KW"/>
</dbReference>
<evidence type="ECO:0000259" key="4">
    <source>
        <dbReference type="PROSITE" id="PS50011"/>
    </source>
</evidence>
<dbReference type="InterPro" id="IPR000719">
    <property type="entry name" value="Prot_kinase_dom"/>
</dbReference>
<dbReference type="VEuPathDB" id="ToxoDB:CSUI_003619"/>
<dbReference type="Gene3D" id="3.30.200.20">
    <property type="entry name" value="Phosphorylase Kinase, domain 1"/>
    <property type="match status" value="1"/>
</dbReference>
<feature type="region of interest" description="Disordered" evidence="3">
    <location>
        <begin position="349"/>
        <end position="369"/>
    </location>
</feature>
<dbReference type="GO" id="GO:0004674">
    <property type="term" value="F:protein serine/threonine kinase activity"/>
    <property type="evidence" value="ECO:0007669"/>
    <property type="project" value="TreeGrafter"/>
</dbReference>
<evidence type="ECO:0000313" key="6">
    <source>
        <dbReference type="Proteomes" id="UP000221165"/>
    </source>
</evidence>
<name>A0A2C6L468_9APIC</name>
<feature type="domain" description="Protein kinase" evidence="4">
    <location>
        <begin position="123"/>
        <end position="848"/>
    </location>
</feature>
<feature type="compositionally biased region" description="Polar residues" evidence="3">
    <location>
        <begin position="616"/>
        <end position="626"/>
    </location>
</feature>
<dbReference type="GeneID" id="94427026"/>
<dbReference type="SUPFAM" id="SSF56112">
    <property type="entry name" value="Protein kinase-like (PK-like)"/>
    <property type="match status" value="1"/>
</dbReference>
<keyword evidence="2" id="KW-0067">ATP-binding</keyword>
<dbReference type="Gene3D" id="1.10.510.10">
    <property type="entry name" value="Transferase(Phosphotransferase) domain 1"/>
    <property type="match status" value="2"/>
</dbReference>